<accession>A0A9X1BNG2</accession>
<feature type="chain" id="PRO_5040927193" description="Lipoprotein" evidence="2">
    <location>
        <begin position="42"/>
        <end position="454"/>
    </location>
</feature>
<evidence type="ECO:0000256" key="2">
    <source>
        <dbReference type="SAM" id="SignalP"/>
    </source>
</evidence>
<evidence type="ECO:0000313" key="3">
    <source>
        <dbReference type="EMBL" id="MBL0719822.1"/>
    </source>
</evidence>
<evidence type="ECO:0008006" key="5">
    <source>
        <dbReference type="Google" id="ProtNLM"/>
    </source>
</evidence>
<comment type="caution">
    <text evidence="3">The sequence shown here is derived from an EMBL/GenBank/DDBJ whole genome shotgun (WGS) entry which is preliminary data.</text>
</comment>
<reference evidence="3 4" key="1">
    <citation type="submission" date="2021-01" db="EMBL/GenBank/DDBJ databases">
        <title>Piscinibacter sp. Jin2 Genome sequencing and assembly.</title>
        <authorList>
            <person name="Kim I."/>
        </authorList>
    </citation>
    <scope>NUCLEOTIDE SEQUENCE [LARGE SCALE GENOMIC DNA]</scope>
    <source>
        <strain evidence="3 4">Jin2</strain>
    </source>
</reference>
<feature type="compositionally biased region" description="Pro residues" evidence="1">
    <location>
        <begin position="41"/>
        <end position="60"/>
    </location>
</feature>
<gene>
    <name evidence="3" type="ORF">JI742_07965</name>
</gene>
<evidence type="ECO:0000256" key="1">
    <source>
        <dbReference type="SAM" id="MobiDB-lite"/>
    </source>
</evidence>
<sequence length="454" mass="47975">MNTPSFPRPAARRGLCSLLGPVLAALLLAACAVGVSGSPAAAPPAAPPPAASPGSAPSPLPEALRKPISFRVHRVCGADAQGLPGAEAAPDGCVRLLLGRGQIDREAVARLRDTLRAQQPARSLRGQAASLAALHLDSPGGDLRGGLELGRELRWLGLATRTGGDLWVQTEGPRERVAAATRCQSSCAYAFLGGLRRDVLDDRAYGVHQFRPATPASGGVDPVAQAQAAVSVLNLYLDEMGAQRRLLDIANLTPNQRMTLLSRAQLRQLGVDTGGERLSLPLPQTPWASGRSERGRPFVQSRVRVDPRCHVSMVFSRDVGGRPVLALTLEYASRPGDPPRAGDFPTALREALRLQVADSGEALVLDSIAPALAWQRRERPGVSLSYATAFLLAPDALQRLEALARQDAVLELIDGLPESASDWRFTARFTLDGLERSLPALEAGSAPASAPASR</sequence>
<name>A0A9X1BNG2_9BURK</name>
<protein>
    <recommendedName>
        <fullName evidence="5">Lipoprotein</fullName>
    </recommendedName>
</protein>
<keyword evidence="2" id="KW-0732">Signal</keyword>
<feature type="signal peptide" evidence="2">
    <location>
        <begin position="1"/>
        <end position="41"/>
    </location>
</feature>
<dbReference type="RefSeq" id="WP_201825358.1">
    <property type="nucleotide sequence ID" value="NZ_JAERRA010000001.1"/>
</dbReference>
<dbReference type="EMBL" id="JAERRA010000001">
    <property type="protein sequence ID" value="MBL0719822.1"/>
    <property type="molecule type" value="Genomic_DNA"/>
</dbReference>
<proteinExistence type="predicted"/>
<dbReference type="Proteomes" id="UP000643207">
    <property type="component" value="Unassembled WGS sequence"/>
</dbReference>
<dbReference type="AlphaFoldDB" id="A0A9X1BNG2"/>
<feature type="region of interest" description="Disordered" evidence="1">
    <location>
        <begin position="39"/>
        <end position="62"/>
    </location>
</feature>
<organism evidence="3 4">
    <name type="scientific">Aquariibacter lacus</name>
    <dbReference type="NCBI Taxonomy" id="2801332"/>
    <lineage>
        <taxon>Bacteria</taxon>
        <taxon>Pseudomonadati</taxon>
        <taxon>Pseudomonadota</taxon>
        <taxon>Betaproteobacteria</taxon>
        <taxon>Burkholderiales</taxon>
        <taxon>Sphaerotilaceae</taxon>
        <taxon>Aquariibacter</taxon>
    </lineage>
</organism>
<evidence type="ECO:0000313" key="4">
    <source>
        <dbReference type="Proteomes" id="UP000643207"/>
    </source>
</evidence>
<keyword evidence="4" id="KW-1185">Reference proteome</keyword>